<accession>M7PK76</accession>
<sequence length="78" mass="8629">MTIAQTIIDEIEVLMQFDLDSTLSGIKIHHSSARPGLVEAAERLFNNGFIDQIDGGYLTELGHEAAEHIQSAIRLLRP</sequence>
<dbReference type="OrthoDB" id="5600572at2"/>
<dbReference type="RefSeq" id="WP_009725266.1">
    <property type="nucleotide sequence ID" value="NZ_APHR01000004.1"/>
</dbReference>
<dbReference type="NCBIfam" id="TIGR02647">
    <property type="entry name" value="DNA"/>
    <property type="match status" value="1"/>
</dbReference>
<keyword evidence="2" id="KW-1185">Reference proteome</keyword>
<dbReference type="eggNOG" id="ENOG50330CB">
    <property type="taxonomic scope" value="Bacteria"/>
</dbReference>
<proteinExistence type="predicted"/>
<dbReference type="PATRIC" id="fig|1286106.3.peg.204"/>
<dbReference type="EMBL" id="APHR01000004">
    <property type="protein sequence ID" value="EMR14260.1"/>
    <property type="molecule type" value="Genomic_DNA"/>
</dbReference>
<gene>
    <name evidence="1" type="ORF">MPL1_01012</name>
</gene>
<protein>
    <recommendedName>
        <fullName evidence="3">DNA-binding protein inhibitor Id-2-related protein</fullName>
    </recommendedName>
</protein>
<reference evidence="1 2" key="1">
    <citation type="journal article" date="2013" name="Genome Announc.">
        <title>Draft Genome Sequence of Methylophaga lonarensis MPLT, a Haloalkaliphilic (Non-Methane-Utilizing) Methylotroph.</title>
        <authorList>
            <person name="Shetty S.A."/>
            <person name="Marathe N.P."/>
            <person name="Munot H."/>
            <person name="Antony C.P."/>
            <person name="Dhotre D.P."/>
            <person name="Murrell J.C."/>
            <person name="Shouche Y.S."/>
        </authorList>
    </citation>
    <scope>NUCLEOTIDE SEQUENCE [LARGE SCALE GENOMIC DNA]</scope>
    <source>
        <strain evidence="1 2">MPL</strain>
    </source>
</reference>
<evidence type="ECO:0000313" key="2">
    <source>
        <dbReference type="Proteomes" id="UP000012019"/>
    </source>
</evidence>
<dbReference type="Proteomes" id="UP000012019">
    <property type="component" value="Unassembled WGS sequence"/>
</dbReference>
<name>M7PK76_9GAMM</name>
<comment type="caution">
    <text evidence="1">The sequence shown here is derived from an EMBL/GenBank/DDBJ whole genome shotgun (WGS) entry which is preliminary data.</text>
</comment>
<dbReference type="Pfam" id="PF18918">
    <property type="entry name" value="DUF5669"/>
    <property type="match status" value="1"/>
</dbReference>
<dbReference type="InterPro" id="IPR013468">
    <property type="entry name" value="CHP02647"/>
</dbReference>
<dbReference type="AlphaFoldDB" id="M7PK76"/>
<evidence type="ECO:0000313" key="1">
    <source>
        <dbReference type="EMBL" id="EMR14260.1"/>
    </source>
</evidence>
<evidence type="ECO:0008006" key="3">
    <source>
        <dbReference type="Google" id="ProtNLM"/>
    </source>
</evidence>
<organism evidence="1 2">
    <name type="scientific">Methylophaga lonarensis MPL</name>
    <dbReference type="NCBI Taxonomy" id="1286106"/>
    <lineage>
        <taxon>Bacteria</taxon>
        <taxon>Pseudomonadati</taxon>
        <taxon>Pseudomonadota</taxon>
        <taxon>Gammaproteobacteria</taxon>
        <taxon>Thiotrichales</taxon>
        <taxon>Piscirickettsiaceae</taxon>
        <taxon>Methylophaga</taxon>
    </lineage>
</organism>
<dbReference type="STRING" id="1286106.MPL1_01012"/>